<sequence>MGGEMPAHASPNPVPRQQNSDGESTRRSRVGDPSQYVAPVNRAAYVLGLQGSAGNRATTLLVSRHAVQRDRAGAGRPGSDDANRFLVHYFVGQGHQRRRDIDGIAAGLKERVRGQQYGLVRAVVQEVEARIEDNVVSTLMNLLLDVDLGRAAESGDGRAMLDVMYDALVTGDVSSAERKSSTRILDAKRKQVPQDTFLSGMDRRMIFPIRNIGMTRTASATFRAELLPNGKVKVRYTSIKVDQYQMFADDLKTLGGWSAVREGLVLEPEHIVAVRLHDEGLTTPVDIPALALIDYGQQIQDKTLSTAATAFFLGLTVGLGALGGGAIRGAQTQIAKGKASKAALWGARGLVWAERAAFGIQAGALFINDRRDWILKNWPDGGRTLLDAVDTANRIAGFYGAWGRLSIESIIALRTKALAASQAWKSSTAQPRALKPQERQTVKAIDDEIDLLAAELLHAQQLAARHPAPAPRGRAGFGDSPRVVEARRPPRIDTADAYEHIKRDSGGFVKLKRDGHAIVCQRCAETPSWSAGIEKDYRKELRDHAAAPYRTRLADLKLRETATPASEAAAREMLAREFGALVDDLDAFRIRARIMERSHLDPQQVDALIRLSGGQPDVVEGLLHLARYDHRRVRALLTWSSANGSPARRIWELAKKFEKRTAAPKTPFSSTRLGPYATEANISHFLEAHHYRYFEPDAIAGRPPITTMWSPKVTVQDLENHLLEAVDKLKARPWHPRPNEMSTTVKLDNGVVVQLGVHHNGYIGQFYPVSGPADLVEQVAWDELVEAFGVLFGQAAR</sequence>
<protein>
    <recommendedName>
        <fullName evidence="4">DUF4781 domain-containing protein</fullName>
    </recommendedName>
</protein>
<organism evidence="2 3">
    <name type="scientific">Nocardioides vastitatis</name>
    <dbReference type="NCBI Taxonomy" id="2568655"/>
    <lineage>
        <taxon>Bacteria</taxon>
        <taxon>Bacillati</taxon>
        <taxon>Actinomycetota</taxon>
        <taxon>Actinomycetes</taxon>
        <taxon>Propionibacteriales</taxon>
        <taxon>Nocardioidaceae</taxon>
        <taxon>Nocardioides</taxon>
    </lineage>
</organism>
<dbReference type="EMBL" id="JBHSNS010000011">
    <property type="protein sequence ID" value="MFC5730874.1"/>
    <property type="molecule type" value="Genomic_DNA"/>
</dbReference>
<accession>A0ABW0ZIT2</accession>
<comment type="caution">
    <text evidence="2">The sequence shown here is derived from an EMBL/GenBank/DDBJ whole genome shotgun (WGS) entry which is preliminary data.</text>
</comment>
<feature type="region of interest" description="Disordered" evidence="1">
    <location>
        <begin position="1"/>
        <end position="35"/>
    </location>
</feature>
<reference evidence="3" key="1">
    <citation type="journal article" date="2019" name="Int. J. Syst. Evol. Microbiol.">
        <title>The Global Catalogue of Microorganisms (GCM) 10K type strain sequencing project: providing services to taxonomists for standard genome sequencing and annotation.</title>
        <authorList>
            <consortium name="The Broad Institute Genomics Platform"/>
            <consortium name="The Broad Institute Genome Sequencing Center for Infectious Disease"/>
            <person name="Wu L."/>
            <person name="Ma J."/>
        </authorList>
    </citation>
    <scope>NUCLEOTIDE SEQUENCE [LARGE SCALE GENOMIC DNA]</scope>
    <source>
        <strain evidence="3">YIM 94188</strain>
    </source>
</reference>
<gene>
    <name evidence="2" type="ORF">ACFPQB_18275</name>
</gene>
<evidence type="ECO:0000313" key="2">
    <source>
        <dbReference type="EMBL" id="MFC5730874.1"/>
    </source>
</evidence>
<proteinExistence type="predicted"/>
<evidence type="ECO:0000256" key="1">
    <source>
        <dbReference type="SAM" id="MobiDB-lite"/>
    </source>
</evidence>
<evidence type="ECO:0008006" key="4">
    <source>
        <dbReference type="Google" id="ProtNLM"/>
    </source>
</evidence>
<evidence type="ECO:0000313" key="3">
    <source>
        <dbReference type="Proteomes" id="UP001596072"/>
    </source>
</evidence>
<dbReference type="Proteomes" id="UP001596072">
    <property type="component" value="Unassembled WGS sequence"/>
</dbReference>
<keyword evidence="3" id="KW-1185">Reference proteome</keyword>
<name>A0ABW0ZIT2_9ACTN</name>